<dbReference type="RefSeq" id="XP_037900008.1">
    <property type="nucleotide sequence ID" value="XM_038044080.1"/>
</dbReference>
<dbReference type="SMART" id="SM00875">
    <property type="entry name" value="BACK"/>
    <property type="match status" value="1"/>
</dbReference>
<evidence type="ECO:0000259" key="1">
    <source>
        <dbReference type="SMART" id="SM00875"/>
    </source>
</evidence>
<name>A0A9C5ZJS0_9MUSC</name>
<dbReference type="AlphaFoldDB" id="A0A9C5ZJS0"/>
<protein>
    <submittedName>
        <fullName evidence="3">Uncharacterized protein LOC119644517</fullName>
    </submittedName>
</protein>
<dbReference type="InterPro" id="IPR031750">
    <property type="entry name" value="DUF4734"/>
</dbReference>
<accession>A0A9C5ZJS0</accession>
<dbReference type="PANTHER" id="PTHR22667">
    <property type="entry name" value="AT01380P-RELATED"/>
    <property type="match status" value="1"/>
</dbReference>
<dbReference type="InterPro" id="IPR011705">
    <property type="entry name" value="BACK"/>
</dbReference>
<evidence type="ECO:0000313" key="3">
    <source>
        <dbReference type="RefSeq" id="XP_037900008.1"/>
    </source>
</evidence>
<keyword evidence="2" id="KW-1185">Reference proteome</keyword>
<sequence length="254" mass="30326">FINHIKELINQCWLCLDDRVRFREDTAFLLYLEARKYCLESLEQLMLMRICKFFLTLVASKEFLILSAREVCVLLSSNTIGVNSETEIFMSVVNWLSHNREERKCHMLDLLRCVRFSLMPPWFLVTLTKNSECPEIEHIVNNAEVRNMINDSITYTAIQFYYGEKREDVLLFLELLTPMQRQWVFDKECKYHHRLECPHLQYVTYEPFLEYLEIILSIGIDYWRNLEMAKGIEKNMQCCVPSDCRKPADPNLVR</sequence>
<dbReference type="KEGG" id="gfs:119644517"/>
<organism evidence="2 3">
    <name type="scientific">Glossina fuscipes</name>
    <dbReference type="NCBI Taxonomy" id="7396"/>
    <lineage>
        <taxon>Eukaryota</taxon>
        <taxon>Metazoa</taxon>
        <taxon>Ecdysozoa</taxon>
        <taxon>Arthropoda</taxon>
        <taxon>Hexapoda</taxon>
        <taxon>Insecta</taxon>
        <taxon>Pterygota</taxon>
        <taxon>Neoptera</taxon>
        <taxon>Endopterygota</taxon>
        <taxon>Diptera</taxon>
        <taxon>Brachycera</taxon>
        <taxon>Muscomorpha</taxon>
        <taxon>Hippoboscoidea</taxon>
        <taxon>Glossinidae</taxon>
        <taxon>Glossina</taxon>
    </lineage>
</organism>
<dbReference type="PANTHER" id="PTHR22667:SF0">
    <property type="entry name" value="AT01380P-RELATED"/>
    <property type="match status" value="1"/>
</dbReference>
<evidence type="ECO:0000313" key="2">
    <source>
        <dbReference type="Proteomes" id="UP000092443"/>
    </source>
</evidence>
<reference evidence="3" key="1">
    <citation type="submission" date="2025-08" db="UniProtKB">
        <authorList>
            <consortium name="RefSeq"/>
        </authorList>
    </citation>
    <scope>IDENTIFICATION</scope>
    <source>
        <tissue evidence="3">Whole body pupa</tissue>
    </source>
</reference>
<dbReference type="Proteomes" id="UP000092443">
    <property type="component" value="Unplaced"/>
</dbReference>
<proteinExistence type="predicted"/>
<dbReference type="Pfam" id="PF15881">
    <property type="entry name" value="DUF4734"/>
    <property type="match status" value="1"/>
</dbReference>
<dbReference type="GeneID" id="119644517"/>
<dbReference type="Pfam" id="PF07707">
    <property type="entry name" value="BACK"/>
    <property type="match status" value="1"/>
</dbReference>
<feature type="non-terminal residue" evidence="3">
    <location>
        <position position="1"/>
    </location>
</feature>
<dbReference type="Gene3D" id="1.25.40.420">
    <property type="match status" value="1"/>
</dbReference>
<gene>
    <name evidence="3" type="primary">LOC119644517</name>
</gene>
<feature type="domain" description="BACK" evidence="1">
    <location>
        <begin position="27"/>
        <end position="128"/>
    </location>
</feature>